<dbReference type="Gene3D" id="1.25.40.10">
    <property type="entry name" value="Tetratricopeptide repeat domain"/>
    <property type="match status" value="2"/>
</dbReference>
<evidence type="ECO:0000313" key="4">
    <source>
        <dbReference type="Proteomes" id="UP000192578"/>
    </source>
</evidence>
<evidence type="ECO:0000256" key="1">
    <source>
        <dbReference type="PROSITE-ProRule" id="PRU00339"/>
    </source>
</evidence>
<dbReference type="InterPro" id="IPR019734">
    <property type="entry name" value="TPR_rpt"/>
</dbReference>
<keyword evidence="1" id="KW-0802">TPR repeat</keyword>
<name>A0A1W0X8Y9_HYPEX</name>
<dbReference type="CDD" id="cd24142">
    <property type="entry name" value="ACL4-like"/>
    <property type="match status" value="1"/>
</dbReference>
<reference evidence="4" key="1">
    <citation type="submission" date="2017-01" db="EMBL/GenBank/DDBJ databases">
        <title>Comparative genomics of anhydrobiosis in the tardigrade Hypsibius dujardini.</title>
        <authorList>
            <person name="Yoshida Y."/>
            <person name="Koutsovoulos G."/>
            <person name="Laetsch D."/>
            <person name="Stevens L."/>
            <person name="Kumar S."/>
            <person name="Horikawa D."/>
            <person name="Ishino K."/>
            <person name="Komine S."/>
            <person name="Tomita M."/>
            <person name="Blaxter M."/>
            <person name="Arakawa K."/>
        </authorList>
    </citation>
    <scope>NUCLEOTIDE SEQUENCE [LARGE SCALE GENOMIC DNA]</scope>
    <source>
        <strain evidence="4">Z151</strain>
    </source>
</reference>
<feature type="compositionally biased region" description="Acidic residues" evidence="2">
    <location>
        <begin position="436"/>
        <end position="452"/>
    </location>
</feature>
<evidence type="ECO:0000256" key="2">
    <source>
        <dbReference type="SAM" id="MobiDB-lite"/>
    </source>
</evidence>
<dbReference type="SUPFAM" id="SSF48452">
    <property type="entry name" value="TPR-like"/>
    <property type="match status" value="1"/>
</dbReference>
<dbReference type="PROSITE" id="PS50005">
    <property type="entry name" value="TPR"/>
    <property type="match status" value="1"/>
</dbReference>
<dbReference type="AlphaFoldDB" id="A0A1W0X8Y9"/>
<comment type="caution">
    <text evidence="3">The sequence shown here is derived from an EMBL/GenBank/DDBJ whole genome shotgun (WGS) entry which is preliminary data.</text>
</comment>
<keyword evidence="4" id="KW-1185">Reference proteome</keyword>
<feature type="repeat" description="TPR" evidence="1">
    <location>
        <begin position="68"/>
        <end position="101"/>
    </location>
</feature>
<feature type="compositionally biased region" description="Low complexity" evidence="2">
    <location>
        <begin position="144"/>
        <end position="165"/>
    </location>
</feature>
<sequence>MGKPKWKKSSRGAGPAPMRAPKSSSPSLANIVTVESTLEKIQTYIESCDYALAEKFAVRGLERFPENVEVLEVAAQCFTEVGHIQKARTCYQKAISVSPLKGWRKYLGLAQLFDGRDALLQYTRGIEVMERQIADKATGKNGDSADSASAASSAEPMEAAATTTAGPSVESSGGDPTTIADPKVDADFPSPRDLSSAYLAISELYTTDLCDEENAEEFCKYAIEKAMLADPKNPEPFQQMANLNLIKGDKELAKQFVKGGLSLWYKDGKIGTSVTPKSDAANASVSADAKSVDAVDDEESSGVPPLAFQIETAKALIECEEYDLAGQLFVDFIGQNPTDPELWYLSGLSSFLHGPEHYAEARSDFKKAKRFSTTPHGVCYDIIAQCDEHMSTIATVLPVDEAESDDEDETATPGGSDATNKQANMTDASGEHDGLDWETDEEEGQQQDVEMS</sequence>
<evidence type="ECO:0000313" key="3">
    <source>
        <dbReference type="EMBL" id="OQV23999.1"/>
    </source>
</evidence>
<feature type="compositionally biased region" description="Acidic residues" evidence="2">
    <location>
        <begin position="401"/>
        <end position="410"/>
    </location>
</feature>
<dbReference type="EMBL" id="MTYJ01000008">
    <property type="protein sequence ID" value="OQV23999.1"/>
    <property type="molecule type" value="Genomic_DNA"/>
</dbReference>
<proteinExistence type="predicted"/>
<dbReference type="OrthoDB" id="1914839at2759"/>
<gene>
    <name evidence="3" type="ORF">BV898_01958</name>
</gene>
<feature type="region of interest" description="Disordered" evidence="2">
    <location>
        <begin position="401"/>
        <end position="452"/>
    </location>
</feature>
<organism evidence="3 4">
    <name type="scientific">Hypsibius exemplaris</name>
    <name type="common">Freshwater tardigrade</name>
    <dbReference type="NCBI Taxonomy" id="2072580"/>
    <lineage>
        <taxon>Eukaryota</taxon>
        <taxon>Metazoa</taxon>
        <taxon>Ecdysozoa</taxon>
        <taxon>Tardigrada</taxon>
        <taxon>Eutardigrada</taxon>
        <taxon>Parachela</taxon>
        <taxon>Hypsibioidea</taxon>
        <taxon>Hypsibiidae</taxon>
        <taxon>Hypsibius</taxon>
    </lineage>
</organism>
<accession>A0A1W0X8Y9</accession>
<dbReference type="Proteomes" id="UP000192578">
    <property type="component" value="Unassembled WGS sequence"/>
</dbReference>
<dbReference type="InterPro" id="IPR011990">
    <property type="entry name" value="TPR-like_helical_dom_sf"/>
</dbReference>
<feature type="compositionally biased region" description="Basic residues" evidence="2">
    <location>
        <begin position="1"/>
        <end position="10"/>
    </location>
</feature>
<feature type="region of interest" description="Disordered" evidence="2">
    <location>
        <begin position="137"/>
        <end position="188"/>
    </location>
</feature>
<protein>
    <submittedName>
        <fullName evidence="3">Uncharacterized protein</fullName>
    </submittedName>
</protein>
<feature type="region of interest" description="Disordered" evidence="2">
    <location>
        <begin position="1"/>
        <end position="25"/>
    </location>
</feature>
<feature type="compositionally biased region" description="Polar residues" evidence="2">
    <location>
        <begin position="417"/>
        <end position="427"/>
    </location>
</feature>